<dbReference type="Proteomes" id="UP001183127">
    <property type="component" value="Chromosome"/>
</dbReference>
<protein>
    <recommendedName>
        <fullName evidence="3">DUF2612 domain-containing protein</fullName>
    </recommendedName>
</protein>
<dbReference type="EMBL" id="CP132921">
    <property type="protein sequence ID" value="WMW07571.1"/>
    <property type="molecule type" value="Genomic_DNA"/>
</dbReference>
<organism evidence="1 2">
    <name type="scientific">Pseudomonas entomophila</name>
    <dbReference type="NCBI Taxonomy" id="312306"/>
    <lineage>
        <taxon>Bacteria</taxon>
        <taxon>Pseudomonadati</taxon>
        <taxon>Pseudomonadota</taxon>
        <taxon>Gammaproteobacteria</taxon>
        <taxon>Pseudomonadales</taxon>
        <taxon>Pseudomonadaceae</taxon>
        <taxon>Pseudomonas</taxon>
    </lineage>
</organism>
<proteinExistence type="predicted"/>
<name>A0ABY9QU65_9PSED</name>
<accession>A0ABY9QU65</accession>
<evidence type="ECO:0000313" key="1">
    <source>
        <dbReference type="EMBL" id="WMW07571.1"/>
    </source>
</evidence>
<reference evidence="1 2" key="1">
    <citation type="submission" date="2023-08" db="EMBL/GenBank/DDBJ databases">
        <title>Complete Genome Sequence of Pseudomonas entomophila TVIN A01.</title>
        <authorList>
            <person name="Shelke T."/>
            <person name="Mahar N.S."/>
            <person name="Gupta I."/>
            <person name="Gupta V."/>
        </authorList>
    </citation>
    <scope>NUCLEOTIDE SEQUENCE [LARGE SCALE GENOMIC DNA]</scope>
    <source>
        <strain evidence="1 2">TVIN-A01</strain>
    </source>
</reference>
<keyword evidence="2" id="KW-1185">Reference proteome</keyword>
<evidence type="ECO:0000313" key="2">
    <source>
        <dbReference type="Proteomes" id="UP001183127"/>
    </source>
</evidence>
<evidence type="ECO:0008006" key="3">
    <source>
        <dbReference type="Google" id="ProtNLM"/>
    </source>
</evidence>
<sequence length="220" mass="24090">MIGANDEKVMKACMDVFEVTSSLECRSFIGVLLDGLLDLKCVGLEMAGVYLGCDSDPLSIPDYLDIEGFDMSFEYMDRYVVCSMVEGAKFIKEWCGANVLAERERVSNSCDKLVSLYGGMTVLVKNETPKDCLLGVFLCSEFGVNGCIGDLLESLLNFKGVSVGMSGVYLGCDEDPENFPAHLSGKGVEMSFGYMGEYVVCSMSVGAFYIRDWCEKKPPL</sequence>
<dbReference type="RefSeq" id="WP_011535062.1">
    <property type="nucleotide sequence ID" value="NZ_CP132921.1"/>
</dbReference>
<dbReference type="GeneID" id="32808558"/>
<gene>
    <name evidence="1" type="ORF">RAH46_09575</name>
</gene>